<protein>
    <submittedName>
        <fullName evidence="1">Uncharacterized protein</fullName>
    </submittedName>
</protein>
<dbReference type="GO" id="GO:0017119">
    <property type="term" value="C:Golgi transport complex"/>
    <property type="evidence" value="ECO:0007669"/>
    <property type="project" value="InterPro"/>
</dbReference>
<evidence type="ECO:0000313" key="1">
    <source>
        <dbReference type="Ensembl" id="ENSEBUP00000009624.1"/>
    </source>
</evidence>
<keyword evidence="2" id="KW-1185">Reference proteome</keyword>
<reference evidence="1" key="2">
    <citation type="submission" date="2025-09" db="UniProtKB">
        <authorList>
            <consortium name="Ensembl"/>
        </authorList>
    </citation>
    <scope>IDENTIFICATION</scope>
</reference>
<dbReference type="InterPro" id="IPR010490">
    <property type="entry name" value="COG6"/>
</dbReference>
<proteinExistence type="predicted"/>
<sequence length="91" mass="10260">MADTKSESVSVDTALNSCQASNPLSRKINKILDTRLDNDKELLESLRSLSSILPENSLRARRDLRGDIERRHLAIGEDFLRLFCDVKDVSS</sequence>
<reference evidence="1" key="1">
    <citation type="submission" date="2025-08" db="UniProtKB">
        <authorList>
            <consortium name="Ensembl"/>
        </authorList>
    </citation>
    <scope>IDENTIFICATION</scope>
</reference>
<dbReference type="Proteomes" id="UP000694388">
    <property type="component" value="Unplaced"/>
</dbReference>
<dbReference type="AlphaFoldDB" id="A0A8C4Q450"/>
<dbReference type="Ensembl" id="ENSEBUT00000010152.1">
    <property type="protein sequence ID" value="ENSEBUP00000009624.1"/>
    <property type="gene ID" value="ENSEBUG00000006180.1"/>
</dbReference>
<dbReference type="OMA" id="DTALNSC"/>
<name>A0A8C4Q450_EPTBU</name>
<dbReference type="PANTHER" id="PTHR21506">
    <property type="entry name" value="COMPONENT OF OLIGOMERIC GOLGI COMPLEX 6"/>
    <property type="match status" value="1"/>
</dbReference>
<dbReference type="GO" id="GO:0006891">
    <property type="term" value="P:intra-Golgi vesicle-mediated transport"/>
    <property type="evidence" value="ECO:0007669"/>
    <property type="project" value="InterPro"/>
</dbReference>
<accession>A0A8C4Q450</accession>
<evidence type="ECO:0000313" key="2">
    <source>
        <dbReference type="Proteomes" id="UP000694388"/>
    </source>
</evidence>
<organism evidence="1 2">
    <name type="scientific">Eptatretus burgeri</name>
    <name type="common">Inshore hagfish</name>
    <dbReference type="NCBI Taxonomy" id="7764"/>
    <lineage>
        <taxon>Eukaryota</taxon>
        <taxon>Metazoa</taxon>
        <taxon>Chordata</taxon>
        <taxon>Craniata</taxon>
        <taxon>Vertebrata</taxon>
        <taxon>Cyclostomata</taxon>
        <taxon>Myxini</taxon>
        <taxon>Myxiniformes</taxon>
        <taxon>Myxinidae</taxon>
        <taxon>Eptatretinae</taxon>
        <taxon>Eptatretus</taxon>
    </lineage>
</organism>
<dbReference type="PANTHER" id="PTHR21506:SF0">
    <property type="entry name" value="CONSERVED OLIGOMERIC GOLGI COMPLEX SUBUNIT 6"/>
    <property type="match status" value="1"/>
</dbReference>